<name>A0A446BIG1_9PEZI</name>
<accession>A0A446BIG1</accession>
<feature type="non-terminal residue" evidence="1">
    <location>
        <position position="34"/>
    </location>
</feature>
<evidence type="ECO:0000313" key="1">
    <source>
        <dbReference type="EMBL" id="SPQ22288.1"/>
    </source>
</evidence>
<dbReference type="AlphaFoldDB" id="A0A446BIG1"/>
<proteinExistence type="predicted"/>
<reference evidence="1 2" key="1">
    <citation type="submission" date="2018-04" db="EMBL/GenBank/DDBJ databases">
        <authorList>
            <person name="Huttner S."/>
            <person name="Dainat J."/>
        </authorList>
    </citation>
    <scope>NUCLEOTIDE SEQUENCE [LARGE SCALE GENOMIC DNA]</scope>
</reference>
<dbReference type="Proteomes" id="UP000289323">
    <property type="component" value="Unassembled WGS sequence"/>
</dbReference>
<organism evidence="1 2">
    <name type="scientific">Thermothielavioides terrestris</name>
    <dbReference type="NCBI Taxonomy" id="2587410"/>
    <lineage>
        <taxon>Eukaryota</taxon>
        <taxon>Fungi</taxon>
        <taxon>Dikarya</taxon>
        <taxon>Ascomycota</taxon>
        <taxon>Pezizomycotina</taxon>
        <taxon>Sordariomycetes</taxon>
        <taxon>Sordariomycetidae</taxon>
        <taxon>Sordariales</taxon>
        <taxon>Chaetomiaceae</taxon>
        <taxon>Thermothielavioides</taxon>
    </lineage>
</organism>
<gene>
    <name evidence="1" type="ORF">TT172_LOCUS4707</name>
</gene>
<protein>
    <submittedName>
        <fullName evidence="1">799699f4-8469-4c63-a037-64c1ca5b52a1</fullName>
    </submittedName>
</protein>
<sequence length="34" mass="3457">AGSAPSKGRGVLLPLLLLLSLTRRRSSELLPGAG</sequence>
<evidence type="ECO:0000313" key="2">
    <source>
        <dbReference type="Proteomes" id="UP000289323"/>
    </source>
</evidence>
<dbReference type="EMBL" id="OUUZ01000008">
    <property type="protein sequence ID" value="SPQ22288.1"/>
    <property type="molecule type" value="Genomic_DNA"/>
</dbReference>
<feature type="non-terminal residue" evidence="1">
    <location>
        <position position="1"/>
    </location>
</feature>